<gene>
    <name evidence="2" type="ORF">J3Q64DRAFT_1701485</name>
</gene>
<evidence type="ECO:0000259" key="1">
    <source>
        <dbReference type="PROSITE" id="PS50006"/>
    </source>
</evidence>
<dbReference type="InterPro" id="IPR008984">
    <property type="entry name" value="SMAD_FHA_dom_sf"/>
</dbReference>
<name>A0ABR3AU72_PHYBL</name>
<organism evidence="2 3">
    <name type="scientific">Phycomyces blakesleeanus</name>
    <dbReference type="NCBI Taxonomy" id="4837"/>
    <lineage>
        <taxon>Eukaryota</taxon>
        <taxon>Fungi</taxon>
        <taxon>Fungi incertae sedis</taxon>
        <taxon>Mucoromycota</taxon>
        <taxon>Mucoromycotina</taxon>
        <taxon>Mucoromycetes</taxon>
        <taxon>Mucorales</taxon>
        <taxon>Phycomycetaceae</taxon>
        <taxon>Phycomyces</taxon>
    </lineage>
</organism>
<dbReference type="SUPFAM" id="SSF49879">
    <property type="entry name" value="SMAD/FHA domain"/>
    <property type="match status" value="1"/>
</dbReference>
<comment type="caution">
    <text evidence="2">The sequence shown here is derived from an EMBL/GenBank/DDBJ whole genome shotgun (WGS) entry which is preliminary data.</text>
</comment>
<feature type="domain" description="FHA" evidence="1">
    <location>
        <begin position="61"/>
        <end position="91"/>
    </location>
</feature>
<dbReference type="Pfam" id="PF00498">
    <property type="entry name" value="FHA"/>
    <property type="match status" value="1"/>
</dbReference>
<accession>A0ABR3AU72</accession>
<dbReference type="Proteomes" id="UP001448207">
    <property type="component" value="Unassembled WGS sequence"/>
</dbReference>
<dbReference type="PROSITE" id="PS50006">
    <property type="entry name" value="FHA_DOMAIN"/>
    <property type="match status" value="1"/>
</dbReference>
<dbReference type="EMBL" id="JBCLYO010000019">
    <property type="protein sequence ID" value="KAL0080962.1"/>
    <property type="molecule type" value="Genomic_DNA"/>
</dbReference>
<keyword evidence="3" id="KW-1185">Reference proteome</keyword>
<evidence type="ECO:0000313" key="2">
    <source>
        <dbReference type="EMBL" id="KAL0080962.1"/>
    </source>
</evidence>
<evidence type="ECO:0000313" key="3">
    <source>
        <dbReference type="Proteomes" id="UP001448207"/>
    </source>
</evidence>
<dbReference type="Gene3D" id="2.60.200.20">
    <property type="match status" value="1"/>
</dbReference>
<protein>
    <recommendedName>
        <fullName evidence="1">FHA domain-containing protein</fullName>
    </recommendedName>
</protein>
<reference evidence="2 3" key="1">
    <citation type="submission" date="2024-04" db="EMBL/GenBank/DDBJ databases">
        <title>Symmetric and asymmetric DNA N6-adenine methylation regulates different biological responses in Mucorales.</title>
        <authorList>
            <consortium name="Lawrence Berkeley National Laboratory"/>
            <person name="Lax C."/>
            <person name="Mondo S.J."/>
            <person name="Osorio-Concepcion M."/>
            <person name="Muszewska A."/>
            <person name="Corrochano-Luque M."/>
            <person name="Gutierrez G."/>
            <person name="Riley R."/>
            <person name="Lipzen A."/>
            <person name="Guo J."/>
            <person name="Hundley H."/>
            <person name="Amirebrahimi M."/>
            <person name="Ng V."/>
            <person name="Lorenzo-Gutierrez D."/>
            <person name="Binder U."/>
            <person name="Yang J."/>
            <person name="Song Y."/>
            <person name="Canovas D."/>
            <person name="Navarro E."/>
            <person name="Freitag M."/>
            <person name="Gabaldon T."/>
            <person name="Grigoriev I.V."/>
            <person name="Corrochano L.M."/>
            <person name="Nicolas F.E."/>
            <person name="Garre V."/>
        </authorList>
    </citation>
    <scope>NUCLEOTIDE SEQUENCE [LARGE SCALE GENOMIC DNA]</scope>
    <source>
        <strain evidence="2 3">L51</strain>
    </source>
</reference>
<dbReference type="InterPro" id="IPR000253">
    <property type="entry name" value="FHA_dom"/>
</dbReference>
<sequence>MFIPLVSYPLFPVKDSSRKQKCCVILSEIPSPKNHKFEIISREVIDGQSLVLGRFDNKNVKRHAFIGFQSPSLYIKDIKSSLGTFLNGYRLSQSFQESSRYPLRDNDILQLGQVSENDGIDTNKPVLMKLRIRQRTNAWNYHGDL</sequence>
<proteinExistence type="predicted"/>